<keyword evidence="2" id="KW-1185">Reference proteome</keyword>
<dbReference type="PANTHER" id="PTHR42905:SF5">
    <property type="entry name" value="CARBOXYVINYL-CARBOXYPHOSPHONATE PHOSPHORYLMUTASE, CHLOROPLASTIC"/>
    <property type="match status" value="1"/>
</dbReference>
<dbReference type="SUPFAM" id="SSF51621">
    <property type="entry name" value="Phosphoenolpyruvate/pyruvate domain"/>
    <property type="match status" value="1"/>
</dbReference>
<accession>A0A225M071</accession>
<comment type="caution">
    <text evidence="1">The sequence shown here is derived from an EMBL/GenBank/DDBJ whole genome shotgun (WGS) entry which is preliminary data.</text>
</comment>
<evidence type="ECO:0000313" key="1">
    <source>
        <dbReference type="EMBL" id="OWT54797.1"/>
    </source>
</evidence>
<dbReference type="RefSeq" id="WP_088605545.1">
    <property type="nucleotide sequence ID" value="NZ_NJIH01000014.1"/>
</dbReference>
<organism evidence="1 2">
    <name type="scientific">Candidimonas nitroreducens</name>
    <dbReference type="NCBI Taxonomy" id="683354"/>
    <lineage>
        <taxon>Bacteria</taxon>
        <taxon>Pseudomonadati</taxon>
        <taxon>Pseudomonadota</taxon>
        <taxon>Betaproteobacteria</taxon>
        <taxon>Burkholderiales</taxon>
        <taxon>Alcaligenaceae</taxon>
        <taxon>Candidimonas</taxon>
    </lineage>
</organism>
<dbReference type="InterPro" id="IPR039556">
    <property type="entry name" value="ICL/PEPM"/>
</dbReference>
<dbReference type="InterPro" id="IPR040442">
    <property type="entry name" value="Pyrv_kinase-like_dom_sf"/>
</dbReference>
<dbReference type="Proteomes" id="UP000214603">
    <property type="component" value="Unassembled WGS sequence"/>
</dbReference>
<dbReference type="InterPro" id="IPR015813">
    <property type="entry name" value="Pyrv/PenolPyrv_kinase-like_dom"/>
</dbReference>
<dbReference type="InterPro" id="IPR018523">
    <property type="entry name" value="Isocitrate_lyase_ph_CS"/>
</dbReference>
<gene>
    <name evidence="1" type="ORF">CEY11_21820</name>
</gene>
<proteinExistence type="predicted"/>
<sequence length="296" mass="31389">MKKTTLLRRLILAPELLVMPGAFDPLSARIIATAGFSAIQCSGFGMSMTRLGLPDYSFMSMSDMLAATRPIVDAVDIPVMADADTGFGNAVNAWYAVRAFEQIGCAGVNIEDQVLPKRCGHLDGKQIVPIEDALAKIRACAEARRDADFVINARTDALAVGGIEEVVRRGNAYLEAGATMLFIDGLTDKNLAREAVERIRGPVAINVVEGGKSPARFTFAEMQAMGIARVSLPGTLLMAAVQGMQGALAAVLANGYPGGPGAELAGFDTLKRLAGFEQVFALEKRYLGGLLEHENA</sequence>
<dbReference type="EMBL" id="NJIH01000014">
    <property type="protein sequence ID" value="OWT54797.1"/>
    <property type="molecule type" value="Genomic_DNA"/>
</dbReference>
<dbReference type="AlphaFoldDB" id="A0A225M071"/>
<reference evidence="2" key="1">
    <citation type="submission" date="2017-06" db="EMBL/GenBank/DDBJ databases">
        <title>Herbaspirillum phytohormonus sp. nov., isolated from the root nodule of Robinia pseudoacacia in lead-zinc mine.</title>
        <authorList>
            <person name="Fan M."/>
            <person name="Lin Y."/>
        </authorList>
    </citation>
    <scope>NUCLEOTIDE SEQUENCE [LARGE SCALE GENOMIC DNA]</scope>
    <source>
        <strain evidence="2">SC-089</strain>
    </source>
</reference>
<evidence type="ECO:0000313" key="2">
    <source>
        <dbReference type="Proteomes" id="UP000214603"/>
    </source>
</evidence>
<dbReference type="CDD" id="cd00377">
    <property type="entry name" value="ICL_PEPM"/>
    <property type="match status" value="1"/>
</dbReference>
<dbReference type="OrthoDB" id="9771433at2"/>
<name>A0A225M071_9BURK</name>
<protein>
    <submittedName>
        <fullName evidence="1">Carboxyvinyl-carboxyphosphonate phosphorylmutase</fullName>
    </submittedName>
</protein>
<dbReference type="Pfam" id="PF13714">
    <property type="entry name" value="PEP_mutase"/>
    <property type="match status" value="1"/>
</dbReference>
<dbReference type="Gene3D" id="3.20.20.60">
    <property type="entry name" value="Phosphoenolpyruvate-binding domains"/>
    <property type="match status" value="1"/>
</dbReference>
<dbReference type="GO" id="GO:0016833">
    <property type="term" value="F:oxo-acid-lyase activity"/>
    <property type="evidence" value="ECO:0007669"/>
    <property type="project" value="UniProtKB-ARBA"/>
</dbReference>
<dbReference type="PANTHER" id="PTHR42905">
    <property type="entry name" value="PHOSPHOENOLPYRUVATE CARBOXYLASE"/>
    <property type="match status" value="1"/>
</dbReference>
<dbReference type="PROSITE" id="PS00161">
    <property type="entry name" value="ISOCITRATE_LYASE"/>
    <property type="match status" value="1"/>
</dbReference>